<evidence type="ECO:0000256" key="2">
    <source>
        <dbReference type="ARBA" id="ARBA00004123"/>
    </source>
</evidence>
<comment type="subcellular location">
    <subcellularLocation>
        <location evidence="2">Nucleus</location>
    </subcellularLocation>
</comment>
<dbReference type="RefSeq" id="XP_031780905.2">
    <property type="nucleotide sequence ID" value="XM_031925045.2"/>
</dbReference>
<name>A0A7M7Q4P5_NASVI</name>
<dbReference type="GO" id="GO:0004518">
    <property type="term" value="F:nuclease activity"/>
    <property type="evidence" value="ECO:0007669"/>
    <property type="project" value="UniProtKB-KW"/>
</dbReference>
<dbReference type="PANTHER" id="PTHR22930">
    <property type="match status" value="1"/>
</dbReference>
<evidence type="ECO:0000256" key="1">
    <source>
        <dbReference type="ARBA" id="ARBA00001968"/>
    </source>
</evidence>
<keyword evidence="6" id="KW-0378">Hydrolase</keyword>
<evidence type="ECO:0000259" key="8">
    <source>
        <dbReference type="Pfam" id="PF13359"/>
    </source>
</evidence>
<reference evidence="9" key="1">
    <citation type="submission" date="2021-01" db="UniProtKB">
        <authorList>
            <consortium name="EnsemblMetazoa"/>
        </authorList>
    </citation>
    <scope>IDENTIFICATION</scope>
</reference>
<dbReference type="AlphaFoldDB" id="A0A7M7Q4P5"/>
<evidence type="ECO:0000256" key="6">
    <source>
        <dbReference type="ARBA" id="ARBA00022801"/>
    </source>
</evidence>
<keyword evidence="5" id="KW-0479">Metal-binding</keyword>
<proteinExistence type="inferred from homology"/>
<dbReference type="OrthoDB" id="7551940at2759"/>
<sequence>MDRVIVRNAMNLWINVYNIISIFLQICLRKCNIRRWWVKPHLRNDLRDEYGAYNCIFRYFKLNDEEEFQKFVSMTSEQFDEILELVRPQLTKRSKRRALTPEMRLAAVLNFLAHGNSIQKSAWMFLIGRSTMYRLVIEVCTAICNVLEEKYVSFPSQDDLSVIANMYWRIWHMPNCFGAIDGKHIRVKAPPNSGSYFFNYKKHFSIVLMGLTDAFCRFIWVNIGDFGSSNDAGIFQRSDLRQALDNEEIDIPAPTYLPRTDVLCPYFIIGDGAFPLKNYLMKPYTRANNLTHEEKIFNYRLSRARLTIERAFGILTKKWRILESPVDWKLKNIETVIMALICLHNFLITEEMSKDEAERKYVFHPYNIENEAEIGIYLGDEPEDATSIRNTLKDFFCSHLGSLLWQNERAL</sequence>
<dbReference type="Pfam" id="PF13359">
    <property type="entry name" value="DDE_Tnp_4"/>
    <property type="match status" value="1"/>
</dbReference>
<keyword evidence="7" id="KW-0539">Nucleus</keyword>
<dbReference type="EnsemblMetazoa" id="XM_031925045">
    <property type="protein sequence ID" value="XP_031780905"/>
    <property type="gene ID" value="LOC116416413"/>
</dbReference>
<dbReference type="GO" id="GO:0046872">
    <property type="term" value="F:metal ion binding"/>
    <property type="evidence" value="ECO:0007669"/>
    <property type="project" value="UniProtKB-KW"/>
</dbReference>
<evidence type="ECO:0000313" key="9">
    <source>
        <dbReference type="EnsemblMetazoa" id="XP_031780905"/>
    </source>
</evidence>
<evidence type="ECO:0000256" key="5">
    <source>
        <dbReference type="ARBA" id="ARBA00022723"/>
    </source>
</evidence>
<organism evidence="9 10">
    <name type="scientific">Nasonia vitripennis</name>
    <name type="common">Parasitic wasp</name>
    <dbReference type="NCBI Taxonomy" id="7425"/>
    <lineage>
        <taxon>Eukaryota</taxon>
        <taxon>Metazoa</taxon>
        <taxon>Ecdysozoa</taxon>
        <taxon>Arthropoda</taxon>
        <taxon>Hexapoda</taxon>
        <taxon>Insecta</taxon>
        <taxon>Pterygota</taxon>
        <taxon>Neoptera</taxon>
        <taxon>Endopterygota</taxon>
        <taxon>Hymenoptera</taxon>
        <taxon>Apocrita</taxon>
        <taxon>Proctotrupomorpha</taxon>
        <taxon>Chalcidoidea</taxon>
        <taxon>Pteromalidae</taxon>
        <taxon>Pteromalinae</taxon>
        <taxon>Nasonia</taxon>
    </lineage>
</organism>
<evidence type="ECO:0000313" key="10">
    <source>
        <dbReference type="Proteomes" id="UP000002358"/>
    </source>
</evidence>
<dbReference type="InParanoid" id="A0A7M7Q4P5"/>
<dbReference type="KEGG" id="nvi:116416413"/>
<comment type="cofactor">
    <cofactor evidence="1">
        <name>a divalent metal cation</name>
        <dbReference type="ChEBI" id="CHEBI:60240"/>
    </cofactor>
</comment>
<evidence type="ECO:0000256" key="3">
    <source>
        <dbReference type="ARBA" id="ARBA00006958"/>
    </source>
</evidence>
<dbReference type="GO" id="GO:0016787">
    <property type="term" value="F:hydrolase activity"/>
    <property type="evidence" value="ECO:0007669"/>
    <property type="project" value="UniProtKB-KW"/>
</dbReference>
<protein>
    <recommendedName>
        <fullName evidence="8">DDE Tnp4 domain-containing protein</fullName>
    </recommendedName>
</protein>
<accession>A0A7M7Q4P5</accession>
<dbReference type="InterPro" id="IPR045249">
    <property type="entry name" value="HARBI1-like"/>
</dbReference>
<dbReference type="Proteomes" id="UP000002358">
    <property type="component" value="Chromosome 1"/>
</dbReference>
<evidence type="ECO:0000256" key="7">
    <source>
        <dbReference type="ARBA" id="ARBA00023242"/>
    </source>
</evidence>
<comment type="similarity">
    <text evidence="3">Belongs to the HARBI1 family.</text>
</comment>
<dbReference type="FunCoup" id="A0A7M7Q4P5">
    <property type="interactions" value="1"/>
</dbReference>
<evidence type="ECO:0000256" key="4">
    <source>
        <dbReference type="ARBA" id="ARBA00022722"/>
    </source>
</evidence>
<dbReference type="GO" id="GO:0005634">
    <property type="term" value="C:nucleus"/>
    <property type="evidence" value="ECO:0007669"/>
    <property type="project" value="UniProtKB-SubCell"/>
</dbReference>
<feature type="domain" description="DDE Tnp4" evidence="8">
    <location>
        <begin position="180"/>
        <end position="345"/>
    </location>
</feature>
<dbReference type="PANTHER" id="PTHR22930:SF269">
    <property type="entry name" value="NUCLEASE HARBI1-LIKE PROTEIN"/>
    <property type="match status" value="1"/>
</dbReference>
<keyword evidence="4" id="KW-0540">Nuclease</keyword>
<dbReference type="GeneID" id="116416413"/>
<keyword evidence="10" id="KW-1185">Reference proteome</keyword>
<dbReference type="InterPro" id="IPR027806">
    <property type="entry name" value="HARBI1_dom"/>
</dbReference>